<gene>
    <name evidence="1" type="ORF">A9J31_12825</name>
</gene>
<sequence>MINRFLPSLEKFEETKKQYIEYFTAKGEKDVIGKVISNMKSTAEIQASQGVDAWLGYGVYLPAIERIFAMHKGESEADFFARTQYPHDVVMEYSLDGHDLATLIAADKYSRMHQQHVAVNTSQWPLNENGRVLELNDFPARIRAKI</sequence>
<protein>
    <submittedName>
        <fullName evidence="1">Uncharacterized protein</fullName>
    </submittedName>
</protein>
<organism evidence="1 2">
    <name type="scientific">Acinetobacter gandensis</name>
    <dbReference type="NCBI Taxonomy" id="1443941"/>
    <lineage>
        <taxon>Bacteria</taxon>
        <taxon>Pseudomonadati</taxon>
        <taxon>Pseudomonadota</taxon>
        <taxon>Gammaproteobacteria</taxon>
        <taxon>Moraxellales</taxon>
        <taxon>Moraxellaceae</taxon>
        <taxon>Acinetobacter</taxon>
    </lineage>
</organism>
<reference evidence="2" key="1">
    <citation type="submission" date="2016-06" db="EMBL/GenBank/DDBJ databases">
        <authorList>
            <person name="Radolfova-Krizova L."/>
            <person name="Nemec A."/>
        </authorList>
    </citation>
    <scope>NUCLEOTIDE SEQUENCE [LARGE SCALE GENOMIC DNA]</scope>
    <source>
        <strain evidence="2">ANC 4275</strain>
    </source>
</reference>
<dbReference type="OrthoDB" id="6688941at2"/>
<dbReference type="AlphaFoldDB" id="A0A1A7RBD2"/>
<accession>A0A1A7RBD2</accession>
<dbReference type="EMBL" id="LZDS01000005">
    <property type="protein sequence ID" value="OBX29570.1"/>
    <property type="molecule type" value="Genomic_DNA"/>
</dbReference>
<dbReference type="Proteomes" id="UP000185753">
    <property type="component" value="Unassembled WGS sequence"/>
</dbReference>
<evidence type="ECO:0000313" key="1">
    <source>
        <dbReference type="EMBL" id="OBX29570.1"/>
    </source>
</evidence>
<proteinExistence type="predicted"/>
<name>A0A1A7RBD2_9GAMM</name>
<evidence type="ECO:0000313" key="2">
    <source>
        <dbReference type="Proteomes" id="UP000185753"/>
    </source>
</evidence>
<comment type="caution">
    <text evidence="1">The sequence shown here is derived from an EMBL/GenBank/DDBJ whole genome shotgun (WGS) entry which is preliminary data.</text>
</comment>
<dbReference type="RefSeq" id="WP_067762531.1">
    <property type="nucleotide sequence ID" value="NZ_LZDS01000005.1"/>
</dbReference>
<keyword evidence="2" id="KW-1185">Reference proteome</keyword>